<keyword evidence="3" id="KW-0813">Transport</keyword>
<comment type="subcellular location">
    <subcellularLocation>
        <location evidence="1">Cell outer membrane</location>
    </subcellularLocation>
</comment>
<keyword evidence="10" id="KW-0732">Signal</keyword>
<dbReference type="SUPFAM" id="SSF56954">
    <property type="entry name" value="Outer membrane efflux proteins (OEP)"/>
    <property type="match status" value="1"/>
</dbReference>
<feature type="coiled-coil region" evidence="8">
    <location>
        <begin position="336"/>
        <end position="367"/>
    </location>
</feature>
<evidence type="ECO:0000256" key="1">
    <source>
        <dbReference type="ARBA" id="ARBA00004442"/>
    </source>
</evidence>
<dbReference type="RefSeq" id="WP_133588375.1">
    <property type="nucleotide sequence ID" value="NZ_SNVV01000002.1"/>
</dbReference>
<dbReference type="GO" id="GO:1990281">
    <property type="term" value="C:efflux pump complex"/>
    <property type="evidence" value="ECO:0007669"/>
    <property type="project" value="TreeGrafter"/>
</dbReference>
<evidence type="ECO:0000256" key="6">
    <source>
        <dbReference type="ARBA" id="ARBA00023136"/>
    </source>
</evidence>
<dbReference type="InterPro" id="IPR051906">
    <property type="entry name" value="TolC-like"/>
</dbReference>
<keyword evidence="5" id="KW-0812">Transmembrane</keyword>
<evidence type="ECO:0000256" key="8">
    <source>
        <dbReference type="SAM" id="Coils"/>
    </source>
</evidence>
<dbReference type="EMBL" id="SNVV01000002">
    <property type="protein sequence ID" value="TDN56161.1"/>
    <property type="molecule type" value="Genomic_DNA"/>
</dbReference>
<gene>
    <name evidence="11" type="ORF">C7389_10296</name>
</gene>
<dbReference type="GO" id="GO:0009279">
    <property type="term" value="C:cell outer membrane"/>
    <property type="evidence" value="ECO:0007669"/>
    <property type="project" value="UniProtKB-SubCell"/>
</dbReference>
<feature type="signal peptide" evidence="10">
    <location>
        <begin position="1"/>
        <end position="41"/>
    </location>
</feature>
<dbReference type="Proteomes" id="UP000295129">
    <property type="component" value="Unassembled WGS sequence"/>
</dbReference>
<keyword evidence="12" id="KW-1185">Reference proteome</keyword>
<evidence type="ECO:0000256" key="7">
    <source>
        <dbReference type="ARBA" id="ARBA00023237"/>
    </source>
</evidence>
<organism evidence="11 12">
    <name type="scientific">Azoarcus indigens</name>
    <dbReference type="NCBI Taxonomy" id="29545"/>
    <lineage>
        <taxon>Bacteria</taxon>
        <taxon>Pseudomonadati</taxon>
        <taxon>Pseudomonadota</taxon>
        <taxon>Betaproteobacteria</taxon>
        <taxon>Rhodocyclales</taxon>
        <taxon>Zoogloeaceae</taxon>
        <taxon>Azoarcus</taxon>
    </lineage>
</organism>
<keyword evidence="6" id="KW-0472">Membrane</keyword>
<sequence>MSHTSFRPPLAEHQPAPTSRLGAMLAALLACGLLAAPPANAQIRTGAATLRQAYEAAWQRQPEARAAQARADAVRARAEQADGWLADAPAIEISGRSDRYNRDAGTREYELGLALPLWRPGERSRAQALAAAEADSLAGTLTQSQLQLAASVREAWWALQRARLDRELADARIAHAESLAADVARRVQAGELARADGHQAASALAAARSEQAAAVLAEAEAAQLLQALTGLPPAASQEARPEALPPAGTPVPESATSEDGATPQADTAHPLLNALSTEAERARRQQALAASQGSGPPELTLSTTHERDAYGERYADSLTLALRIPFGAGGASRARVAEASAERIAAETRLEAERQRLRADIALARARVDAQARRLDAAAERDHLAAETRSFYDTAFRLGETDLPTRLRIELDAVEAERAHARARIDAAEAVSRLRQALGLLPE</sequence>
<keyword evidence="4" id="KW-1134">Transmembrane beta strand</keyword>
<name>A0A4R6EDA1_9RHOO</name>
<proteinExistence type="inferred from homology"/>
<accession>A0A4R6EDA1</accession>
<evidence type="ECO:0000313" key="12">
    <source>
        <dbReference type="Proteomes" id="UP000295129"/>
    </source>
</evidence>
<dbReference type="PROSITE" id="PS51257">
    <property type="entry name" value="PROKAR_LIPOPROTEIN"/>
    <property type="match status" value="1"/>
</dbReference>
<evidence type="ECO:0000256" key="3">
    <source>
        <dbReference type="ARBA" id="ARBA00022448"/>
    </source>
</evidence>
<evidence type="ECO:0000256" key="5">
    <source>
        <dbReference type="ARBA" id="ARBA00022692"/>
    </source>
</evidence>
<evidence type="ECO:0000256" key="9">
    <source>
        <dbReference type="SAM" id="MobiDB-lite"/>
    </source>
</evidence>
<evidence type="ECO:0000313" key="11">
    <source>
        <dbReference type="EMBL" id="TDN56161.1"/>
    </source>
</evidence>
<dbReference type="GO" id="GO:0015288">
    <property type="term" value="F:porin activity"/>
    <property type="evidence" value="ECO:0007669"/>
    <property type="project" value="TreeGrafter"/>
</dbReference>
<dbReference type="GO" id="GO:0015562">
    <property type="term" value="F:efflux transmembrane transporter activity"/>
    <property type="evidence" value="ECO:0007669"/>
    <property type="project" value="InterPro"/>
</dbReference>
<keyword evidence="7" id="KW-0998">Cell outer membrane</keyword>
<evidence type="ECO:0000256" key="10">
    <source>
        <dbReference type="SAM" id="SignalP"/>
    </source>
</evidence>
<feature type="region of interest" description="Disordered" evidence="9">
    <location>
        <begin position="279"/>
        <end position="302"/>
    </location>
</feature>
<comment type="caution">
    <text evidence="11">The sequence shown here is derived from an EMBL/GenBank/DDBJ whole genome shotgun (WGS) entry which is preliminary data.</text>
</comment>
<evidence type="ECO:0000256" key="4">
    <source>
        <dbReference type="ARBA" id="ARBA00022452"/>
    </source>
</evidence>
<dbReference type="OrthoDB" id="8558511at2"/>
<comment type="similarity">
    <text evidence="2">Belongs to the outer membrane factor (OMF) (TC 1.B.17) family.</text>
</comment>
<feature type="region of interest" description="Disordered" evidence="9">
    <location>
        <begin position="234"/>
        <end position="266"/>
    </location>
</feature>
<dbReference type="PANTHER" id="PTHR30026:SF20">
    <property type="entry name" value="OUTER MEMBRANE PROTEIN TOLC"/>
    <property type="match status" value="1"/>
</dbReference>
<dbReference type="Gene3D" id="1.20.1600.10">
    <property type="entry name" value="Outer membrane efflux proteins (OEP)"/>
    <property type="match status" value="1"/>
</dbReference>
<dbReference type="AlphaFoldDB" id="A0A4R6EDA1"/>
<keyword evidence="8" id="KW-0175">Coiled coil</keyword>
<dbReference type="Pfam" id="PF02321">
    <property type="entry name" value="OEP"/>
    <property type="match status" value="1"/>
</dbReference>
<dbReference type="InterPro" id="IPR003423">
    <property type="entry name" value="OMP_efflux"/>
</dbReference>
<evidence type="ECO:0000256" key="2">
    <source>
        <dbReference type="ARBA" id="ARBA00007613"/>
    </source>
</evidence>
<reference evidence="11 12" key="1">
    <citation type="submission" date="2019-03" db="EMBL/GenBank/DDBJ databases">
        <title>Genomic Encyclopedia of Type Strains, Phase IV (KMG-IV): sequencing the most valuable type-strain genomes for metagenomic binning, comparative biology and taxonomic classification.</title>
        <authorList>
            <person name="Goeker M."/>
        </authorList>
    </citation>
    <scope>NUCLEOTIDE SEQUENCE [LARGE SCALE GENOMIC DNA]</scope>
    <source>
        <strain evidence="11 12">DSM 12121</strain>
    </source>
</reference>
<feature type="chain" id="PRO_5020252092" evidence="10">
    <location>
        <begin position="42"/>
        <end position="443"/>
    </location>
</feature>
<feature type="compositionally biased region" description="Low complexity" evidence="9">
    <location>
        <begin position="285"/>
        <end position="295"/>
    </location>
</feature>
<protein>
    <submittedName>
        <fullName evidence="11">Cobalt-zinc-cadmium efflux system outer membrane protein</fullName>
    </submittedName>
</protein>
<dbReference type="PANTHER" id="PTHR30026">
    <property type="entry name" value="OUTER MEMBRANE PROTEIN TOLC"/>
    <property type="match status" value="1"/>
</dbReference>